<feature type="non-terminal residue" evidence="1">
    <location>
        <position position="1"/>
    </location>
</feature>
<protein>
    <submittedName>
        <fullName evidence="1">27402_t:CDS:1</fullName>
    </submittedName>
</protein>
<organism evidence="1 2">
    <name type="scientific">Racocetra persica</name>
    <dbReference type="NCBI Taxonomy" id="160502"/>
    <lineage>
        <taxon>Eukaryota</taxon>
        <taxon>Fungi</taxon>
        <taxon>Fungi incertae sedis</taxon>
        <taxon>Mucoromycota</taxon>
        <taxon>Glomeromycotina</taxon>
        <taxon>Glomeromycetes</taxon>
        <taxon>Diversisporales</taxon>
        <taxon>Gigasporaceae</taxon>
        <taxon>Racocetra</taxon>
    </lineage>
</organism>
<accession>A0ACA9SN73</accession>
<comment type="caution">
    <text evidence="1">The sequence shown here is derived from an EMBL/GenBank/DDBJ whole genome shotgun (WGS) entry which is preliminary data.</text>
</comment>
<dbReference type="EMBL" id="CAJVQC010136944">
    <property type="protein sequence ID" value="CAG8843110.1"/>
    <property type="molecule type" value="Genomic_DNA"/>
</dbReference>
<reference evidence="1" key="1">
    <citation type="submission" date="2021-06" db="EMBL/GenBank/DDBJ databases">
        <authorList>
            <person name="Kallberg Y."/>
            <person name="Tangrot J."/>
            <person name="Rosling A."/>
        </authorList>
    </citation>
    <scope>NUCLEOTIDE SEQUENCE</scope>
    <source>
        <strain evidence="1">MA461A</strain>
    </source>
</reference>
<name>A0ACA9SN73_9GLOM</name>
<dbReference type="Proteomes" id="UP000789920">
    <property type="component" value="Unassembled WGS sequence"/>
</dbReference>
<evidence type="ECO:0000313" key="2">
    <source>
        <dbReference type="Proteomes" id="UP000789920"/>
    </source>
</evidence>
<evidence type="ECO:0000313" key="1">
    <source>
        <dbReference type="EMBL" id="CAG8843110.1"/>
    </source>
</evidence>
<sequence>SFANEFPSLVSKIAKPQQIIVSLIKRLLEQNTFLVVGCEEMPNISSRDNPSLFHTSFSKEDDLFTENRDFTELFKKQPHL</sequence>
<proteinExistence type="predicted"/>
<gene>
    <name evidence="1" type="ORF">RPERSI_LOCUS32614</name>
</gene>
<keyword evidence="2" id="KW-1185">Reference proteome</keyword>